<organism evidence="2 3">
    <name type="scientific">Trichomonas vaginalis (strain ATCC PRA-98 / G3)</name>
    <dbReference type="NCBI Taxonomy" id="412133"/>
    <lineage>
        <taxon>Eukaryota</taxon>
        <taxon>Metamonada</taxon>
        <taxon>Parabasalia</taxon>
        <taxon>Trichomonadida</taxon>
        <taxon>Trichomonadidae</taxon>
        <taxon>Trichomonas</taxon>
    </lineage>
</organism>
<keyword evidence="3" id="KW-1185">Reference proteome</keyword>
<dbReference type="EMBL" id="DS113224">
    <property type="protein sequence ID" value="EAY17896.1"/>
    <property type="molecule type" value="Genomic_DNA"/>
</dbReference>
<feature type="compositionally biased region" description="Basic and acidic residues" evidence="1">
    <location>
        <begin position="1247"/>
        <end position="1258"/>
    </location>
</feature>
<feature type="compositionally biased region" description="Basic and acidic residues" evidence="1">
    <location>
        <begin position="1455"/>
        <end position="1468"/>
    </location>
</feature>
<feature type="region of interest" description="Disordered" evidence="1">
    <location>
        <begin position="1428"/>
        <end position="1481"/>
    </location>
</feature>
<feature type="compositionally biased region" description="Polar residues" evidence="1">
    <location>
        <begin position="1235"/>
        <end position="1246"/>
    </location>
</feature>
<feature type="region of interest" description="Disordered" evidence="1">
    <location>
        <begin position="1231"/>
        <end position="1317"/>
    </location>
</feature>
<feature type="compositionally biased region" description="Acidic residues" evidence="1">
    <location>
        <begin position="1293"/>
        <end position="1307"/>
    </location>
</feature>
<dbReference type="SUPFAM" id="SSF48371">
    <property type="entry name" value="ARM repeat"/>
    <property type="match status" value="1"/>
</dbReference>
<reference evidence="2" key="2">
    <citation type="journal article" date="2007" name="Science">
        <title>Draft genome sequence of the sexually transmitted pathogen Trichomonas vaginalis.</title>
        <authorList>
            <person name="Carlton J.M."/>
            <person name="Hirt R.P."/>
            <person name="Silva J.C."/>
            <person name="Delcher A.L."/>
            <person name="Schatz M."/>
            <person name="Zhao Q."/>
            <person name="Wortman J.R."/>
            <person name="Bidwell S.L."/>
            <person name="Alsmark U.C.M."/>
            <person name="Besteiro S."/>
            <person name="Sicheritz-Ponten T."/>
            <person name="Noel C.J."/>
            <person name="Dacks J.B."/>
            <person name="Foster P.G."/>
            <person name="Simillion C."/>
            <person name="Van de Peer Y."/>
            <person name="Miranda-Saavedra D."/>
            <person name="Barton G.J."/>
            <person name="Westrop G.D."/>
            <person name="Mueller S."/>
            <person name="Dessi D."/>
            <person name="Fiori P.L."/>
            <person name="Ren Q."/>
            <person name="Paulsen I."/>
            <person name="Zhang H."/>
            <person name="Bastida-Corcuera F.D."/>
            <person name="Simoes-Barbosa A."/>
            <person name="Brown M.T."/>
            <person name="Hayes R.D."/>
            <person name="Mukherjee M."/>
            <person name="Okumura C.Y."/>
            <person name="Schneider R."/>
            <person name="Smith A.J."/>
            <person name="Vanacova S."/>
            <person name="Villalvazo M."/>
            <person name="Haas B.J."/>
            <person name="Pertea M."/>
            <person name="Feldblyum T.V."/>
            <person name="Utterback T.R."/>
            <person name="Shu C.L."/>
            <person name="Osoegawa K."/>
            <person name="de Jong P.J."/>
            <person name="Hrdy I."/>
            <person name="Horvathova L."/>
            <person name="Zubacova Z."/>
            <person name="Dolezal P."/>
            <person name="Malik S.B."/>
            <person name="Logsdon J.M. Jr."/>
            <person name="Henze K."/>
            <person name="Gupta A."/>
            <person name="Wang C.C."/>
            <person name="Dunne R.L."/>
            <person name="Upcroft J.A."/>
            <person name="Upcroft P."/>
            <person name="White O."/>
            <person name="Salzberg S.L."/>
            <person name="Tang P."/>
            <person name="Chiu C.-H."/>
            <person name="Lee Y.-S."/>
            <person name="Embley T.M."/>
            <person name="Coombs G.H."/>
            <person name="Mottram J.C."/>
            <person name="Tachezy J."/>
            <person name="Fraser-Liggett C.M."/>
            <person name="Johnson P.J."/>
        </authorList>
    </citation>
    <scope>NUCLEOTIDE SEQUENCE [LARGE SCALE GENOMIC DNA]</scope>
    <source>
        <strain evidence="2">G3</strain>
    </source>
</reference>
<evidence type="ECO:0000313" key="3">
    <source>
        <dbReference type="Proteomes" id="UP000001542"/>
    </source>
</evidence>
<accession>A2DNQ1</accession>
<dbReference type="Proteomes" id="UP000001542">
    <property type="component" value="Unassembled WGS sequence"/>
</dbReference>
<feature type="compositionally biased region" description="Polar residues" evidence="1">
    <location>
        <begin position="1261"/>
        <end position="1273"/>
    </location>
</feature>
<evidence type="ECO:0000313" key="2">
    <source>
        <dbReference type="EMBL" id="EAY17896.1"/>
    </source>
</evidence>
<dbReference type="VEuPathDB" id="TrichDB:TVAG_225220"/>
<name>A2DNQ1_TRIV3</name>
<dbReference type="KEGG" id="tva:5463409"/>
<sequence>MNLGTNFVLNQSFKSLNKLLAAGKYDEAEAKLEDISNSLSTSDFDPKNKKGTLSLLLNNCLPLTSHENLKIRLHAQNILNHWSSLVTSFLPKVLIDAFANIDASQLKSEAHAAIFTFFTHALRCLQHDNRLEYLGILHSLLLSSKPDLLVGISINIWSLLRETLTISNIISILPVLMNSPLAEEVAFLCEKSPDPLYNTILAKANFEFIKQTLQYWPLTKHVDLSILAPRLITAFESKNSSEISTAIEILTQLVQRVNKLSELDYKEQWGQLITHCQKLWEGSATIAQKAALIDLLSAVSFIPNSHLESLLIFDESIPTPIKISIIKLCSHFIRDGKIPKGLFKFIEDQLAQRDPLIFVAILDFLAISFNDLHKLSPQRTENILNHALTPLSQYFVEQISILHLLQSIDYKTTGVKIDIVSILLNFLNNPHPSLIPELKKTVQDLNINLPLTQLDWIGSGTMILQVISKCDPSFINELIESGIVTPSSYSSAVEIIINNLPTDKTAWIFAQRALYVVGKALSVIGQDYIVKLNNLFSKEWRCITEPIPELVKVINKNLKQTVFGSILLSSLQLFVRGMEYGEYHFQDIETMYSIAIDIAPAFCDEACKIAVFMHHTFRASKDNGDKKKEKRMIELVTKFFFQMLPFDWSKEITEAALNCITRQDVIKYLPNHVIESCLTSPDILQWYLGENPKEMPPISPVFIQIDDKDDKTHNYITRCIKELPFNEWKLTDYSGKKIEKMQGIVVPSYDQLDYQHRKLVDQYPASFVIQQQKKERKDIDFKLDVTLNVQKEFKGEFKGYESQEAILKGETCEFNCSFNPYPHEEKPSLVSLVNFLWFSSRKVTQEDFTTIENSLLPFASRPRVAASFMSYALRHNMPIKASEWASLVRLDARSDSDLIAFGCLTLLGNKDASEPEKLLRKDISQLLGLNYDDATEFAIKACLLDSAKRFAADAILCSERERFADVPSSQIVMKDKETIVEKFDEIMSLFQSPFASSSMLAISSMLFEHQIDSPYVNFDVPPNIPNVGFLYKPRVGVSKPQQDELALNAAEKFVNAFSDENSSDEFLPNIIAASKLSDDQVSKFVQSINRIGKSHRLSCLRIAVNPFEENAEDDLKLLEILPPSYSREVLVNFIRASTLSYANKDHIKKLTKKIKPIFTELLPSGGSKIKRDIGCKRLKAFEEAGAFCDPLIPSMFEFAKEAMQKCETHTLVSIPRILMHTKQELSILFDKSGNKSEISPQTPTKSNDSDKSPSKTEDTSTESPQNSPQKPNQENSEEKIAENEEEKPKEAEINEEQTVNEEVNEETTENKEEIPEEEKIEINSYQEFSKLALSIAVSKYRYMFTVTALVKALREKLTEDELYEAVISKKLYQRRNIAAIYIICILSFPSKKKEFSELVTSSILNEALACENKTQGLNIILQHNIDEEIPEEEEESEEEEKKEETQQPPENTNDETQKIEENDKKEKENSDEDSDIAIKNY</sequence>
<protein>
    <submittedName>
        <fullName evidence="2">Uncharacterized protein</fullName>
    </submittedName>
</protein>
<dbReference type="InterPro" id="IPR016024">
    <property type="entry name" value="ARM-type_fold"/>
</dbReference>
<reference evidence="2" key="1">
    <citation type="submission" date="2006-10" db="EMBL/GenBank/DDBJ databases">
        <authorList>
            <person name="Amadeo P."/>
            <person name="Zhao Q."/>
            <person name="Wortman J."/>
            <person name="Fraser-Liggett C."/>
            <person name="Carlton J."/>
        </authorList>
    </citation>
    <scope>NUCLEOTIDE SEQUENCE</scope>
    <source>
        <strain evidence="2">G3</strain>
    </source>
</reference>
<dbReference type="VEuPathDB" id="TrichDB:TVAGG3_0288330"/>
<dbReference type="InParanoid" id="A2DNQ1"/>
<feature type="compositionally biased region" description="Acidic residues" evidence="1">
    <location>
        <begin position="1428"/>
        <end position="1441"/>
    </location>
</feature>
<evidence type="ECO:0000256" key="1">
    <source>
        <dbReference type="SAM" id="MobiDB-lite"/>
    </source>
</evidence>
<dbReference type="RefSeq" id="XP_001578882.1">
    <property type="nucleotide sequence ID" value="XM_001578832.1"/>
</dbReference>
<proteinExistence type="predicted"/>
<feature type="compositionally biased region" description="Basic and acidic residues" evidence="1">
    <location>
        <begin position="1276"/>
        <end position="1292"/>
    </location>
</feature>
<gene>
    <name evidence="2" type="ORF">TVAG_225220</name>
</gene>